<proteinExistence type="predicted"/>
<evidence type="ECO:0000256" key="1">
    <source>
        <dbReference type="ARBA" id="ARBA00001946"/>
    </source>
</evidence>
<dbReference type="GO" id="GO:0010333">
    <property type="term" value="F:terpene synthase activity"/>
    <property type="evidence" value="ECO:0007669"/>
    <property type="project" value="InterPro"/>
</dbReference>
<dbReference type="SMR" id="A0A8T3BCG4"/>
<sequence>MLFKPCVFQVIKVLLSLYETSFLSMDGEDEIDEANELALKHLNDYMRSNSSTNPMLAKLIALALELPLHHRIHKLQAPMFIEHACNMKELDVDPILLEFAQLNFNMTQSIYNKELKEITRYILLEITKTLLFFD</sequence>
<dbReference type="OrthoDB" id="1877784at2759"/>
<dbReference type="AlphaFoldDB" id="A0A8T3BCG4"/>
<accession>A0A8T3BCG4</accession>
<keyword evidence="4" id="KW-1185">Reference proteome</keyword>
<dbReference type="InterPro" id="IPR008930">
    <property type="entry name" value="Terpenoid_cyclase/PrenylTrfase"/>
</dbReference>
<keyword evidence="2" id="KW-0460">Magnesium</keyword>
<dbReference type="PANTHER" id="PTHR31225">
    <property type="entry name" value="OS04G0344100 PROTEIN-RELATED"/>
    <property type="match status" value="1"/>
</dbReference>
<dbReference type="SUPFAM" id="SSF48239">
    <property type="entry name" value="Terpenoid cyclases/Protein prenyltransferases"/>
    <property type="match status" value="1"/>
</dbReference>
<evidence type="ECO:0000313" key="4">
    <source>
        <dbReference type="Proteomes" id="UP000829196"/>
    </source>
</evidence>
<evidence type="ECO:0000256" key="2">
    <source>
        <dbReference type="ARBA" id="ARBA00022842"/>
    </source>
</evidence>
<comment type="cofactor">
    <cofactor evidence="1">
        <name>Mg(2+)</name>
        <dbReference type="ChEBI" id="CHEBI:18420"/>
    </cofactor>
</comment>
<reference evidence="3" key="1">
    <citation type="journal article" date="2022" name="Front. Genet.">
        <title>Chromosome-Scale Assembly of the Dendrobium nobile Genome Provides Insights Into the Molecular Mechanism of the Biosynthesis of the Medicinal Active Ingredient of Dendrobium.</title>
        <authorList>
            <person name="Xu Q."/>
            <person name="Niu S.-C."/>
            <person name="Li K.-L."/>
            <person name="Zheng P.-J."/>
            <person name="Zhang X.-J."/>
            <person name="Jia Y."/>
            <person name="Liu Y."/>
            <person name="Niu Y.-X."/>
            <person name="Yu L.-H."/>
            <person name="Chen D.-F."/>
            <person name="Zhang G.-Q."/>
        </authorList>
    </citation>
    <scope>NUCLEOTIDE SEQUENCE</scope>
    <source>
        <tissue evidence="3">Leaf</tissue>
    </source>
</reference>
<dbReference type="SUPFAM" id="SSF48576">
    <property type="entry name" value="Terpenoid synthases"/>
    <property type="match status" value="1"/>
</dbReference>
<gene>
    <name evidence="3" type="ORF">KFK09_011351</name>
</gene>
<protein>
    <submittedName>
        <fullName evidence="3">Uncharacterized protein</fullName>
    </submittedName>
</protein>
<dbReference type="Gene3D" id="1.10.600.10">
    <property type="entry name" value="Farnesyl Diphosphate Synthase"/>
    <property type="match status" value="1"/>
</dbReference>
<dbReference type="EMBL" id="JAGYWB010000009">
    <property type="protein sequence ID" value="KAI0510742.1"/>
    <property type="molecule type" value="Genomic_DNA"/>
</dbReference>
<dbReference type="Proteomes" id="UP000829196">
    <property type="component" value="Unassembled WGS sequence"/>
</dbReference>
<dbReference type="PANTHER" id="PTHR31225:SF252">
    <property type="entry name" value="TERPENE SYNTHASE 12-RELATED"/>
    <property type="match status" value="1"/>
</dbReference>
<dbReference type="InterPro" id="IPR008949">
    <property type="entry name" value="Isoprenoid_synthase_dom_sf"/>
</dbReference>
<dbReference type="Gene3D" id="1.50.10.130">
    <property type="entry name" value="Terpene synthase, N-terminal domain"/>
    <property type="match status" value="1"/>
</dbReference>
<name>A0A8T3BCG4_DENNO</name>
<evidence type="ECO:0000313" key="3">
    <source>
        <dbReference type="EMBL" id="KAI0510742.1"/>
    </source>
</evidence>
<organism evidence="3 4">
    <name type="scientific">Dendrobium nobile</name>
    <name type="common">Orchid</name>
    <dbReference type="NCBI Taxonomy" id="94219"/>
    <lineage>
        <taxon>Eukaryota</taxon>
        <taxon>Viridiplantae</taxon>
        <taxon>Streptophyta</taxon>
        <taxon>Embryophyta</taxon>
        <taxon>Tracheophyta</taxon>
        <taxon>Spermatophyta</taxon>
        <taxon>Magnoliopsida</taxon>
        <taxon>Liliopsida</taxon>
        <taxon>Asparagales</taxon>
        <taxon>Orchidaceae</taxon>
        <taxon>Epidendroideae</taxon>
        <taxon>Malaxideae</taxon>
        <taxon>Dendrobiinae</taxon>
        <taxon>Dendrobium</taxon>
    </lineage>
</organism>
<dbReference type="InterPro" id="IPR036965">
    <property type="entry name" value="Terpene_synth_N_sf"/>
</dbReference>
<comment type="caution">
    <text evidence="3">The sequence shown here is derived from an EMBL/GenBank/DDBJ whole genome shotgun (WGS) entry which is preliminary data.</text>
</comment>
<dbReference type="InterPro" id="IPR050148">
    <property type="entry name" value="Terpene_synthase-like"/>
</dbReference>
<dbReference type="GO" id="GO:0016114">
    <property type="term" value="P:terpenoid biosynthetic process"/>
    <property type="evidence" value="ECO:0007669"/>
    <property type="project" value="InterPro"/>
</dbReference>